<keyword evidence="5 8" id="KW-1133">Transmembrane helix</keyword>
<gene>
    <name evidence="9" type="ORF">D1627_07015</name>
</gene>
<comment type="caution">
    <text evidence="9">The sequence shown here is derived from an EMBL/GenBank/DDBJ whole genome shotgun (WGS) entry which is preliminary data.</text>
</comment>
<evidence type="ECO:0000313" key="10">
    <source>
        <dbReference type="Proteomes" id="UP000266005"/>
    </source>
</evidence>
<feature type="transmembrane region" description="Helical" evidence="8">
    <location>
        <begin position="187"/>
        <end position="208"/>
    </location>
</feature>
<evidence type="ECO:0000256" key="5">
    <source>
        <dbReference type="ARBA" id="ARBA00022989"/>
    </source>
</evidence>
<feature type="transmembrane region" description="Helical" evidence="8">
    <location>
        <begin position="6"/>
        <end position="24"/>
    </location>
</feature>
<dbReference type="PANTHER" id="PTHR48086">
    <property type="entry name" value="SODIUM/PROLINE SYMPORTER-RELATED"/>
    <property type="match status" value="1"/>
</dbReference>
<dbReference type="InterPro" id="IPR038377">
    <property type="entry name" value="Na/Glc_symporter_sf"/>
</dbReference>
<evidence type="ECO:0000256" key="7">
    <source>
        <dbReference type="RuleBase" id="RU362091"/>
    </source>
</evidence>
<keyword evidence="3" id="KW-0813">Transport</keyword>
<dbReference type="InterPro" id="IPR050277">
    <property type="entry name" value="Sodium:Solute_Symporter"/>
</dbReference>
<feature type="transmembrane region" description="Helical" evidence="8">
    <location>
        <begin position="113"/>
        <end position="135"/>
    </location>
</feature>
<feature type="transmembrane region" description="Helical" evidence="8">
    <location>
        <begin position="74"/>
        <end position="92"/>
    </location>
</feature>
<evidence type="ECO:0000256" key="8">
    <source>
        <dbReference type="SAM" id="Phobius"/>
    </source>
</evidence>
<name>A0A399SGT0_9BACT</name>
<feature type="transmembrane region" description="Helical" evidence="8">
    <location>
        <begin position="252"/>
        <end position="273"/>
    </location>
</feature>
<keyword evidence="4 8" id="KW-0812">Transmembrane</keyword>
<feature type="transmembrane region" description="Helical" evidence="8">
    <location>
        <begin position="419"/>
        <end position="439"/>
    </location>
</feature>
<keyword evidence="10" id="KW-1185">Reference proteome</keyword>
<dbReference type="RefSeq" id="WP_119431509.1">
    <property type="nucleotide sequence ID" value="NZ_QWGE01000002.1"/>
</dbReference>
<dbReference type="EMBL" id="QWGE01000002">
    <property type="protein sequence ID" value="RIJ41763.1"/>
    <property type="molecule type" value="Genomic_DNA"/>
</dbReference>
<keyword evidence="6 8" id="KW-0472">Membrane</keyword>
<dbReference type="AlphaFoldDB" id="A0A399SGT0"/>
<feature type="transmembrane region" description="Helical" evidence="8">
    <location>
        <begin position="446"/>
        <end position="468"/>
    </location>
</feature>
<dbReference type="Pfam" id="PF00474">
    <property type="entry name" value="SSF"/>
    <property type="match status" value="1"/>
</dbReference>
<evidence type="ECO:0000256" key="1">
    <source>
        <dbReference type="ARBA" id="ARBA00004141"/>
    </source>
</evidence>
<accession>A0A399SGT0</accession>
<feature type="transmembrane region" description="Helical" evidence="8">
    <location>
        <begin position="395"/>
        <end position="413"/>
    </location>
</feature>
<evidence type="ECO:0000256" key="3">
    <source>
        <dbReference type="ARBA" id="ARBA00022448"/>
    </source>
</evidence>
<dbReference type="InterPro" id="IPR001734">
    <property type="entry name" value="Na/solute_symporter"/>
</dbReference>
<feature type="transmembrane region" description="Helical" evidence="8">
    <location>
        <begin position="155"/>
        <end position="175"/>
    </location>
</feature>
<feature type="transmembrane region" description="Helical" evidence="8">
    <location>
        <begin position="535"/>
        <end position="552"/>
    </location>
</feature>
<sequence length="579" mass="62996">MHYIDLSIFVLYMLAMLGVGFYFLRKNEGAEDYYVGGRSMSSSHIGLSVVATDVGGGFSIGLGGLGFAMGLSGAWMLFTGLLGAWLAAVFLIPKVKNNPAFANFFTFPQIFGYYFNARVALLAGIISAIGYTGFTSSQILAGAKLASGTFVDLDLNTALLIMGIIAVVYTVMGGLKAVIYTDTIQWAILMGGLVFIGIPVSFLAVGGMDTLEFSRMLRMDYLSAQSTKSMAAIRATLPPEFLSLTNISWQQIVNWAITIIPIWFVGMTLYQRIYACRDVKTAKRAWYIAGLFEWPIMAFMGVSLGILARVGAEQGMFDALGAGAVVDPETGLPMLLRSVLPVGLMGLMLSAYFSAILSTADSCLMASSGNIVTDVLSHFFKIDPESPKTLRLSQLITLLVGAFALWLATMMTNVLDLMLYSYAFMVSGLFIPVLGALFWKRRSSLAAFWAMLIGGVVTVVLQVSMLALPGSDADLLTLADTLKPYFAPELQTTWLNLSEFELRALLERTLSANSIVHISWLNLTFTLPYNLDPNLFGLTASLILYISLTILYPDITKKKTWQTTTASVTIPIPQPTTPR</sequence>
<feature type="transmembrane region" description="Helical" evidence="8">
    <location>
        <begin position="285"/>
        <end position="308"/>
    </location>
</feature>
<dbReference type="PANTHER" id="PTHR48086:SF7">
    <property type="entry name" value="SODIUM-SOLUTE SYMPORTER-RELATED"/>
    <property type="match status" value="1"/>
</dbReference>
<organism evidence="9 10">
    <name type="scientific">Pontibacter oryzae</name>
    <dbReference type="NCBI Taxonomy" id="2304593"/>
    <lineage>
        <taxon>Bacteria</taxon>
        <taxon>Pseudomonadati</taxon>
        <taxon>Bacteroidota</taxon>
        <taxon>Cytophagia</taxon>
        <taxon>Cytophagales</taxon>
        <taxon>Hymenobacteraceae</taxon>
        <taxon>Pontibacter</taxon>
    </lineage>
</organism>
<dbReference type="PROSITE" id="PS50283">
    <property type="entry name" value="NA_SOLUT_SYMP_3"/>
    <property type="match status" value="1"/>
</dbReference>
<feature type="transmembrane region" description="Helical" evidence="8">
    <location>
        <begin position="338"/>
        <end position="357"/>
    </location>
</feature>
<evidence type="ECO:0000256" key="2">
    <source>
        <dbReference type="ARBA" id="ARBA00006434"/>
    </source>
</evidence>
<proteinExistence type="inferred from homology"/>
<feature type="transmembrane region" description="Helical" evidence="8">
    <location>
        <begin position="45"/>
        <end position="68"/>
    </location>
</feature>
<dbReference type="OrthoDB" id="9814523at2"/>
<comment type="similarity">
    <text evidence="2 7">Belongs to the sodium:solute symporter (SSF) (TC 2.A.21) family.</text>
</comment>
<evidence type="ECO:0000313" key="9">
    <source>
        <dbReference type="EMBL" id="RIJ41763.1"/>
    </source>
</evidence>
<comment type="subcellular location">
    <subcellularLocation>
        <location evidence="1">Membrane</location>
        <topology evidence="1">Multi-pass membrane protein</topology>
    </subcellularLocation>
</comment>
<protein>
    <submittedName>
        <fullName evidence="9">Sodium:solute symporter family protein</fullName>
    </submittedName>
</protein>
<dbReference type="CDD" id="cd10322">
    <property type="entry name" value="SLC5sbd"/>
    <property type="match status" value="1"/>
</dbReference>
<dbReference type="Gene3D" id="1.20.1730.10">
    <property type="entry name" value="Sodium/glucose cotransporter"/>
    <property type="match status" value="1"/>
</dbReference>
<dbReference type="GO" id="GO:0022857">
    <property type="term" value="F:transmembrane transporter activity"/>
    <property type="evidence" value="ECO:0007669"/>
    <property type="project" value="InterPro"/>
</dbReference>
<evidence type="ECO:0000256" key="6">
    <source>
        <dbReference type="ARBA" id="ARBA00023136"/>
    </source>
</evidence>
<dbReference type="Proteomes" id="UP000266005">
    <property type="component" value="Unassembled WGS sequence"/>
</dbReference>
<dbReference type="GO" id="GO:0005886">
    <property type="term" value="C:plasma membrane"/>
    <property type="evidence" value="ECO:0007669"/>
    <property type="project" value="TreeGrafter"/>
</dbReference>
<reference evidence="10" key="1">
    <citation type="submission" date="2018-08" db="EMBL/GenBank/DDBJ databases">
        <title>Mucilaginibacter sp. MYSH2.</title>
        <authorList>
            <person name="Seo T."/>
        </authorList>
    </citation>
    <scope>NUCLEOTIDE SEQUENCE [LARGE SCALE GENOMIC DNA]</scope>
    <source>
        <strain evidence="10">KIRAN</strain>
    </source>
</reference>
<evidence type="ECO:0000256" key="4">
    <source>
        <dbReference type="ARBA" id="ARBA00022692"/>
    </source>
</evidence>